<proteinExistence type="predicted"/>
<evidence type="ECO:0000259" key="5">
    <source>
        <dbReference type="PROSITE" id="PS50056"/>
    </source>
</evidence>
<dbReference type="InterPro" id="IPR003595">
    <property type="entry name" value="Tyr_Pase_cat"/>
</dbReference>
<dbReference type="FunFam" id="3.90.190.10:FF:000157">
    <property type="entry name" value="Protein-tyrosine phosphatase"/>
    <property type="match status" value="1"/>
</dbReference>
<accession>A0A7J7KPT0</accession>
<dbReference type="SUPFAM" id="SSF52799">
    <property type="entry name" value="(Phosphotyrosine protein) phosphatases II"/>
    <property type="match status" value="1"/>
</dbReference>
<dbReference type="InterPro" id="IPR000387">
    <property type="entry name" value="Tyr_Pase_dom"/>
</dbReference>
<dbReference type="InterPro" id="IPR050561">
    <property type="entry name" value="PTP"/>
</dbReference>
<keyword evidence="2" id="KW-0904">Protein phosphatase</keyword>
<dbReference type="SMART" id="SM00195">
    <property type="entry name" value="DSPc"/>
    <property type="match status" value="1"/>
</dbReference>
<dbReference type="InterPro" id="IPR000340">
    <property type="entry name" value="Dual-sp_phosphatase_cat-dom"/>
</dbReference>
<dbReference type="Pfam" id="PF00782">
    <property type="entry name" value="DSPc"/>
    <property type="match status" value="1"/>
</dbReference>
<dbReference type="SUPFAM" id="SSF48350">
    <property type="entry name" value="GTPase activation domain, GAP"/>
    <property type="match status" value="1"/>
</dbReference>
<dbReference type="EMBL" id="VXIV02000166">
    <property type="protein sequence ID" value="KAF6040194.1"/>
    <property type="molecule type" value="Genomic_DNA"/>
</dbReference>
<dbReference type="PANTHER" id="PTHR23339">
    <property type="entry name" value="TYROSINE SPECIFIC PROTEIN PHOSPHATASE AND DUAL SPECIFICITY PROTEIN PHOSPHATASE"/>
    <property type="match status" value="1"/>
</dbReference>
<dbReference type="InterPro" id="IPR049573">
    <property type="entry name" value="PTPDC1_PTP"/>
</dbReference>
<keyword evidence="1" id="KW-0378">Hydrolase</keyword>
<dbReference type="Proteomes" id="UP000593567">
    <property type="component" value="Unassembled WGS sequence"/>
</dbReference>
<evidence type="ECO:0000256" key="1">
    <source>
        <dbReference type="ARBA" id="ARBA00022801"/>
    </source>
</evidence>
<evidence type="ECO:0000259" key="4">
    <source>
        <dbReference type="PROSITE" id="PS50055"/>
    </source>
</evidence>
<feature type="domain" description="Tyrosine specific protein phosphatases" evidence="5">
    <location>
        <begin position="170"/>
        <end position="237"/>
    </location>
</feature>
<dbReference type="InterPro" id="IPR029021">
    <property type="entry name" value="Prot-tyrosine_phosphatase-like"/>
</dbReference>
<keyword evidence="7" id="KW-1185">Reference proteome</keyword>
<name>A0A7J7KPT0_BUGNE</name>
<evidence type="ECO:0008006" key="8">
    <source>
        <dbReference type="Google" id="ProtNLM"/>
    </source>
</evidence>
<comment type="caution">
    <text evidence="6">The sequence shown here is derived from an EMBL/GenBank/DDBJ whole genome shotgun (WGS) entry which is preliminary data.</text>
</comment>
<dbReference type="InterPro" id="IPR016130">
    <property type="entry name" value="Tyr_Pase_AS"/>
</dbReference>
<dbReference type="OrthoDB" id="542013at2759"/>
<dbReference type="Gene3D" id="3.90.190.10">
    <property type="entry name" value="Protein tyrosine phosphatase superfamily"/>
    <property type="match status" value="1"/>
</dbReference>
<dbReference type="CDD" id="cd14506">
    <property type="entry name" value="PTP_PTPDC1"/>
    <property type="match status" value="1"/>
</dbReference>
<dbReference type="PROSITE" id="PS00383">
    <property type="entry name" value="TYR_PHOSPHATASE_1"/>
    <property type="match status" value="1"/>
</dbReference>
<dbReference type="InterPro" id="IPR020422">
    <property type="entry name" value="TYR_PHOSPHATASE_DUAL_dom"/>
</dbReference>
<dbReference type="InterPro" id="IPR000242">
    <property type="entry name" value="PTP_cat"/>
</dbReference>
<gene>
    <name evidence="6" type="ORF">EB796_001498</name>
</gene>
<evidence type="ECO:0000259" key="3">
    <source>
        <dbReference type="PROSITE" id="PS50054"/>
    </source>
</evidence>
<evidence type="ECO:0000313" key="7">
    <source>
        <dbReference type="Proteomes" id="UP000593567"/>
    </source>
</evidence>
<feature type="domain" description="Tyrosine-protein phosphatase" evidence="3">
    <location>
        <begin position="83"/>
        <end position="255"/>
    </location>
</feature>
<dbReference type="SMART" id="SM00404">
    <property type="entry name" value="PTPc_motif"/>
    <property type="match status" value="1"/>
</dbReference>
<evidence type="ECO:0000256" key="2">
    <source>
        <dbReference type="ARBA" id="ARBA00022912"/>
    </source>
</evidence>
<protein>
    <recommendedName>
        <fullName evidence="8">PTPDC1</fullName>
    </recommendedName>
</protein>
<dbReference type="GO" id="GO:0004725">
    <property type="term" value="F:protein tyrosine phosphatase activity"/>
    <property type="evidence" value="ECO:0007669"/>
    <property type="project" value="InterPro"/>
</dbReference>
<reference evidence="6" key="1">
    <citation type="submission" date="2020-06" db="EMBL/GenBank/DDBJ databases">
        <title>Draft genome of Bugula neritina, a colonial animal packing powerful symbionts and potential medicines.</title>
        <authorList>
            <person name="Rayko M."/>
        </authorList>
    </citation>
    <scope>NUCLEOTIDE SEQUENCE [LARGE SCALE GENOMIC DNA]</scope>
    <source>
        <strain evidence="6">Kwan_BN1</strain>
    </source>
</reference>
<dbReference type="PROSITE" id="PS50056">
    <property type="entry name" value="TYR_PHOSPHATASE_2"/>
    <property type="match status" value="1"/>
</dbReference>
<dbReference type="InterPro" id="IPR008936">
    <property type="entry name" value="Rho_GTPase_activation_prot"/>
</dbReference>
<dbReference type="PROSITE" id="PS50055">
    <property type="entry name" value="TYR_PHOSPHATASE_PTP"/>
    <property type="match status" value="1"/>
</dbReference>
<dbReference type="AlphaFoldDB" id="A0A7J7KPT0"/>
<dbReference type="PROSITE" id="PS50054">
    <property type="entry name" value="TYR_PHOSPHATASE_DUAL"/>
    <property type="match status" value="1"/>
</dbReference>
<organism evidence="6 7">
    <name type="scientific">Bugula neritina</name>
    <name type="common">Brown bryozoan</name>
    <name type="synonym">Sertularia neritina</name>
    <dbReference type="NCBI Taxonomy" id="10212"/>
    <lineage>
        <taxon>Eukaryota</taxon>
        <taxon>Metazoa</taxon>
        <taxon>Spiralia</taxon>
        <taxon>Lophotrochozoa</taxon>
        <taxon>Bryozoa</taxon>
        <taxon>Gymnolaemata</taxon>
        <taxon>Cheilostomatida</taxon>
        <taxon>Flustrina</taxon>
        <taxon>Buguloidea</taxon>
        <taxon>Bugulidae</taxon>
        <taxon>Bugula</taxon>
    </lineage>
</organism>
<evidence type="ECO:0000313" key="6">
    <source>
        <dbReference type="EMBL" id="KAF6040194.1"/>
    </source>
</evidence>
<feature type="domain" description="Tyrosine-protein phosphatase" evidence="4">
    <location>
        <begin position="155"/>
        <end position="255"/>
    </location>
</feature>
<dbReference type="GO" id="GO:0060271">
    <property type="term" value="P:cilium assembly"/>
    <property type="evidence" value="ECO:0007669"/>
    <property type="project" value="InterPro"/>
</dbReference>
<sequence>MLAANDEEAEKECITESLEWGTHIDKNKTDVNENPSGAYNKLSEALRQSFPHEATCSMFCGGKKCKYCCCDTWKEDEQAVKGLYSHWVTENILAMSRPITKYVKQFDIISQFKRLGLTAIINLQLPGEHYSCGDGLHNNEFSYRQQDFMDAGIFFYNFGWDDFGVVESMTEMLDMVKVMQFAVTEGKVAIHCHAGKGRTGVLIGCFLVFQNRVTANEAVHYVRSRRPGSVQTAPQVKCVQDFERFLRPYRVVFHIHADSPAFNLTQFLSRQKGILHGFQARKLKFLPKIIYVICERLLQLAKKKELLHIPTDKSVAVELETAPSALRISRTIQNKNDGMSSNPSLDGLSLDEVPDGPTTHRHSINGIHGQGEVLEEVNHICQALANEKLSTQDSQLVTNYEKKLNEEDAAWDNLRQENNPYVLSQLLWNWLNQLKDPVLRAQYAELMFDHVEDPHTALEKMDKGCRTTIMYLMKFLVQLQPIQEELECDILLRLISSLMHKTLEGQARGSSFQDIPASANSLTEIKHVEKMSVFGFFYNLLEALEDVNQA</sequence>